<reference evidence="2" key="1">
    <citation type="submission" date="2022-03" db="EMBL/GenBank/DDBJ databases">
        <title>Genomic analyses of argali, domestic sheep and their hybrids provide insights into chromosomal evolution, heterosis and genetic basis of agronomic traits.</title>
        <authorList>
            <person name="Li M."/>
        </authorList>
    </citation>
    <scope>NUCLEOTIDE SEQUENCE</scope>
    <source>
        <strain evidence="2">CAU-MHL-2022a</strain>
        <tissue evidence="2">Skin</tissue>
    </source>
</reference>
<comment type="caution">
    <text evidence="2">The sequence shown here is derived from an EMBL/GenBank/DDBJ whole genome shotgun (WGS) entry which is preliminary data.</text>
</comment>
<dbReference type="Proteomes" id="UP001214576">
    <property type="component" value="Unassembled WGS sequence"/>
</dbReference>
<feature type="region of interest" description="Disordered" evidence="1">
    <location>
        <begin position="20"/>
        <end position="94"/>
    </location>
</feature>
<protein>
    <submittedName>
        <fullName evidence="2">Uncharacterized protein</fullName>
    </submittedName>
</protein>
<evidence type="ECO:0000313" key="3">
    <source>
        <dbReference type="Proteomes" id="UP001214576"/>
    </source>
</evidence>
<gene>
    <name evidence="2" type="ORF">MG293_011580</name>
</gene>
<feature type="compositionally biased region" description="Basic and acidic residues" evidence="1">
    <location>
        <begin position="43"/>
        <end position="59"/>
    </location>
</feature>
<dbReference type="AlphaFoldDB" id="A0AAD4U4K2"/>
<accession>A0AAD4U4K2</accession>
<dbReference type="EMBL" id="JAKZEL010000013">
    <property type="protein sequence ID" value="KAI4538177.1"/>
    <property type="molecule type" value="Genomic_DNA"/>
</dbReference>
<sequence length="237" mass="26820">MRVGFPSLLLCQWGLKAMAPQSDRSSFQDRMKSSEAYRAAPARVERRRPVTGVREEKPLRTAHTRSLRQPDAGTGLRLPDQLPSTAPRTRDSEPVFTFTADPVPIQDPGTTALPTSQPTLDFDQAWRQMLLGSSSTLDRFPDSVEDKQMTHVAPRPQFRVLLPRTFPPPDHIKGWDTGQRADCLSQDLYRRNSDLRADNKQKEHVNRPQGNTDGSLYFVGYNKDQSVMSLIIKRGFC</sequence>
<proteinExistence type="predicted"/>
<evidence type="ECO:0000313" key="2">
    <source>
        <dbReference type="EMBL" id="KAI4538177.1"/>
    </source>
</evidence>
<name>A0AAD4U4K2_OVIAM</name>
<evidence type="ECO:0000256" key="1">
    <source>
        <dbReference type="SAM" id="MobiDB-lite"/>
    </source>
</evidence>
<keyword evidence="3" id="KW-1185">Reference proteome</keyword>
<feature type="compositionally biased region" description="Basic and acidic residues" evidence="1">
    <location>
        <begin position="26"/>
        <end position="35"/>
    </location>
</feature>
<organism evidence="2 3">
    <name type="scientific">Ovis ammon polii</name>
    <dbReference type="NCBI Taxonomy" id="230172"/>
    <lineage>
        <taxon>Eukaryota</taxon>
        <taxon>Metazoa</taxon>
        <taxon>Chordata</taxon>
        <taxon>Craniata</taxon>
        <taxon>Vertebrata</taxon>
        <taxon>Euteleostomi</taxon>
        <taxon>Mammalia</taxon>
        <taxon>Eutheria</taxon>
        <taxon>Laurasiatheria</taxon>
        <taxon>Artiodactyla</taxon>
        <taxon>Ruminantia</taxon>
        <taxon>Pecora</taxon>
        <taxon>Bovidae</taxon>
        <taxon>Caprinae</taxon>
        <taxon>Ovis</taxon>
    </lineage>
</organism>